<reference evidence="4 5" key="1">
    <citation type="submission" date="2014-12" db="EMBL/GenBank/DDBJ databases">
        <title>Draft genome sequences of 29 type strains of Enterococci.</title>
        <authorList>
            <person name="Zhong Z."/>
            <person name="Sun Z."/>
            <person name="Liu W."/>
            <person name="Zhang W."/>
            <person name="Zhang H."/>
        </authorList>
    </citation>
    <scope>NUCLEOTIDE SEQUENCE [LARGE SCALE GENOMIC DNA]</scope>
    <source>
        <strain evidence="4 5">DSM 17690</strain>
    </source>
</reference>
<dbReference type="SUPFAM" id="SSF48208">
    <property type="entry name" value="Six-hairpin glycosidases"/>
    <property type="match status" value="1"/>
</dbReference>
<keyword evidence="3" id="KW-0326">Glycosidase</keyword>
<dbReference type="STRING" id="328396.RU93_GL000623"/>
<comment type="caution">
    <text evidence="4">The sequence shown here is derived from an EMBL/GenBank/DDBJ whole genome shotgun (WGS) entry which is preliminary data.</text>
</comment>
<name>A0A1L8QQ74_9ENTE</name>
<evidence type="ECO:0000313" key="5">
    <source>
        <dbReference type="Proteomes" id="UP000182149"/>
    </source>
</evidence>
<evidence type="ECO:0000313" key="4">
    <source>
        <dbReference type="EMBL" id="OJG09640.1"/>
    </source>
</evidence>
<dbReference type="AlphaFoldDB" id="A0A1L8QQ74"/>
<dbReference type="InterPro" id="IPR012341">
    <property type="entry name" value="6hp_glycosidase-like_sf"/>
</dbReference>
<dbReference type="EMBL" id="JXKD01000014">
    <property type="protein sequence ID" value="OJG09640.1"/>
    <property type="molecule type" value="Genomic_DNA"/>
</dbReference>
<keyword evidence="2" id="KW-0378">Hydrolase</keyword>
<sequence>MKRYTNLFLEYGYPEAEIEARVQEIWYNLFESSEKIYFEEGPDMGYVVDTGNNDVRTEGMSYAMLLAVQYNRQDVFDRLWKWTMEKMYLDEGIHAHYFAWSVSPEGNKNAYGPAPDGEEFFAMALFFAGNLWGEGEGLYAYHKHARELLSYCLHKGSRFEGHSMWNLENKLIKFVPEVEFSDPSYHVPHFYEQFSLYANEEDQLFWKEAAQASREYLKKAIHEETGLNPEYANYDGTPQYNSEHYHFYSDAYRTALNIAVDTEWYGGDPVLLQRLEKLQTFFAVIAKGKENVIYTIDGESTGEEILHPVGLLATNAAASLAIKDRPYARYFVEQFWETPLRKGERRYYDNFLYAFAFLALSGNYRMY</sequence>
<dbReference type="PRINTS" id="PR00735">
    <property type="entry name" value="GLHYDRLASE8"/>
</dbReference>
<comment type="similarity">
    <text evidence="1">Belongs to the glycosyl hydrolase 8 (cellulase D) family.</text>
</comment>
<evidence type="ECO:0000256" key="3">
    <source>
        <dbReference type="ARBA" id="ARBA00023295"/>
    </source>
</evidence>
<protein>
    <recommendedName>
        <fullName evidence="6">Xylanase</fullName>
    </recommendedName>
</protein>
<dbReference type="RefSeq" id="WP_071875324.1">
    <property type="nucleotide sequence ID" value="NZ_JBHSHF010000004.1"/>
</dbReference>
<dbReference type="Proteomes" id="UP000182149">
    <property type="component" value="Unassembled WGS sequence"/>
</dbReference>
<dbReference type="GO" id="GO:0005975">
    <property type="term" value="P:carbohydrate metabolic process"/>
    <property type="evidence" value="ECO:0007669"/>
    <property type="project" value="InterPro"/>
</dbReference>
<dbReference type="Pfam" id="PF01270">
    <property type="entry name" value="Glyco_hydro_8"/>
    <property type="match status" value="1"/>
</dbReference>
<evidence type="ECO:0000256" key="1">
    <source>
        <dbReference type="ARBA" id="ARBA00009209"/>
    </source>
</evidence>
<accession>A0A1L8QQ74</accession>
<dbReference type="GO" id="GO:0004553">
    <property type="term" value="F:hydrolase activity, hydrolyzing O-glycosyl compounds"/>
    <property type="evidence" value="ECO:0007669"/>
    <property type="project" value="InterPro"/>
</dbReference>
<evidence type="ECO:0008006" key="6">
    <source>
        <dbReference type="Google" id="ProtNLM"/>
    </source>
</evidence>
<dbReference type="OrthoDB" id="9803461at2"/>
<gene>
    <name evidence="4" type="ORF">RU93_GL000623</name>
</gene>
<evidence type="ECO:0000256" key="2">
    <source>
        <dbReference type="ARBA" id="ARBA00022801"/>
    </source>
</evidence>
<dbReference type="InterPro" id="IPR002037">
    <property type="entry name" value="Glyco_hydro_8"/>
</dbReference>
<proteinExistence type="inferred from homology"/>
<dbReference type="InterPro" id="IPR008928">
    <property type="entry name" value="6-hairpin_glycosidase_sf"/>
</dbReference>
<organism evidence="4 5">
    <name type="scientific">Enterococcus aquimarinus</name>
    <dbReference type="NCBI Taxonomy" id="328396"/>
    <lineage>
        <taxon>Bacteria</taxon>
        <taxon>Bacillati</taxon>
        <taxon>Bacillota</taxon>
        <taxon>Bacilli</taxon>
        <taxon>Lactobacillales</taxon>
        <taxon>Enterococcaceae</taxon>
        <taxon>Enterococcus</taxon>
    </lineage>
</organism>
<dbReference type="Gene3D" id="1.50.10.10">
    <property type="match status" value="1"/>
</dbReference>
<keyword evidence="5" id="KW-1185">Reference proteome</keyword>